<dbReference type="EMBL" id="SNZR01000011">
    <property type="protein sequence ID" value="TDR93790.1"/>
    <property type="molecule type" value="Genomic_DNA"/>
</dbReference>
<gene>
    <name evidence="2" type="ORF">EV668_1057</name>
</gene>
<comment type="caution">
    <text evidence="2">The sequence shown here is derived from an EMBL/GenBank/DDBJ whole genome shotgun (WGS) entry which is preliminary data.</text>
</comment>
<evidence type="ECO:0000313" key="2">
    <source>
        <dbReference type="EMBL" id="TDR93790.1"/>
    </source>
</evidence>
<dbReference type="Pfam" id="PF06776">
    <property type="entry name" value="IalB"/>
    <property type="match status" value="1"/>
</dbReference>
<dbReference type="InterPro" id="IPR038696">
    <property type="entry name" value="IalB_sf"/>
</dbReference>
<evidence type="ECO:0000256" key="1">
    <source>
        <dbReference type="SAM" id="SignalP"/>
    </source>
</evidence>
<name>A0A4R7C5E4_9HYPH</name>
<reference evidence="2 3" key="1">
    <citation type="submission" date="2019-03" db="EMBL/GenBank/DDBJ databases">
        <title>Genomic Encyclopedia of Type Strains, Phase IV (KMG-IV): sequencing the most valuable type-strain genomes for metagenomic binning, comparative biology and taxonomic classification.</title>
        <authorList>
            <person name="Goeker M."/>
        </authorList>
    </citation>
    <scope>NUCLEOTIDE SEQUENCE [LARGE SCALE GENOMIC DNA]</scope>
    <source>
        <strain evidence="2 3">DSM 25903</strain>
    </source>
</reference>
<dbReference type="AlphaFoldDB" id="A0A4R7C5E4"/>
<protein>
    <recommendedName>
        <fullName evidence="4">Invasion associated locus B (IalB) protein</fullName>
    </recommendedName>
</protein>
<accession>A0A4R7C5E4</accession>
<evidence type="ECO:0008006" key="4">
    <source>
        <dbReference type="Google" id="ProtNLM"/>
    </source>
</evidence>
<keyword evidence="1" id="KW-0732">Signal</keyword>
<proteinExistence type="predicted"/>
<dbReference type="Proteomes" id="UP000295122">
    <property type="component" value="Unassembled WGS sequence"/>
</dbReference>
<sequence length="166" mass="18043">MQPRAMAALAAVIMFPTVATANVAQTVGNFEKWSVLTYKKGKQEFCYLYGQPTSKRPTNVDHGDIHFFVQKRTGSTGTEASFQAAYPFKKGSVVQVEIGDTAFRLATSDRSAWLLKPEREAELLATMKRGADMTIAAVSARGTDTSYVFSLQGVTAASTRLMSSCP</sequence>
<feature type="signal peptide" evidence="1">
    <location>
        <begin position="1"/>
        <end position="21"/>
    </location>
</feature>
<keyword evidence="3" id="KW-1185">Reference proteome</keyword>
<organism evidence="2 3">
    <name type="scientific">Enterovirga rhinocerotis</name>
    <dbReference type="NCBI Taxonomy" id="1339210"/>
    <lineage>
        <taxon>Bacteria</taxon>
        <taxon>Pseudomonadati</taxon>
        <taxon>Pseudomonadota</taxon>
        <taxon>Alphaproteobacteria</taxon>
        <taxon>Hyphomicrobiales</taxon>
        <taxon>Methylobacteriaceae</taxon>
        <taxon>Enterovirga</taxon>
    </lineage>
</organism>
<dbReference type="Gene3D" id="2.60.40.1880">
    <property type="entry name" value="Invasion associated locus B (IalB) protein"/>
    <property type="match status" value="1"/>
</dbReference>
<dbReference type="InterPro" id="IPR010642">
    <property type="entry name" value="Invasion_prot_B"/>
</dbReference>
<evidence type="ECO:0000313" key="3">
    <source>
        <dbReference type="Proteomes" id="UP000295122"/>
    </source>
</evidence>
<feature type="chain" id="PRO_5020728312" description="Invasion associated locus B (IalB) protein" evidence="1">
    <location>
        <begin position="22"/>
        <end position="166"/>
    </location>
</feature>